<proteinExistence type="predicted"/>
<dbReference type="Gene3D" id="1.20.120.1630">
    <property type="match status" value="1"/>
</dbReference>
<keyword evidence="3" id="KW-1133">Transmembrane helix</keyword>
<keyword evidence="4" id="KW-0472">Membrane</keyword>
<sequence>MSSARSTTATGMALIPPAAFALAAVGQRLLARRKRKRCAEHRSGEQRRSGTRAENGPRENTKRCRCAQGGRRGSCCRRVLSLGVGAASAGLLVAAASELADADTTLDARHPAQASTLVTSGVFGSTRNPLYLGLAGLLTAHALWLGSRRALIPAGAFVLAIDQWQIPAEEAALAEKFGKVYRAYTAQVPRWVLR</sequence>
<evidence type="ECO:0000256" key="5">
    <source>
        <dbReference type="SAM" id="MobiDB-lite"/>
    </source>
</evidence>
<organism evidence="6 7">
    <name type="scientific">Candidatus Ruania gallistercoris</name>
    <dbReference type="NCBI Taxonomy" id="2838746"/>
    <lineage>
        <taxon>Bacteria</taxon>
        <taxon>Bacillati</taxon>
        <taxon>Actinomycetota</taxon>
        <taxon>Actinomycetes</taxon>
        <taxon>Micrococcales</taxon>
        <taxon>Ruaniaceae</taxon>
        <taxon>Ruania</taxon>
    </lineage>
</organism>
<evidence type="ECO:0000256" key="4">
    <source>
        <dbReference type="ARBA" id="ARBA00023136"/>
    </source>
</evidence>
<comment type="caution">
    <text evidence="6">The sequence shown here is derived from an EMBL/GenBank/DDBJ whole genome shotgun (WGS) entry which is preliminary data.</text>
</comment>
<reference evidence="6" key="1">
    <citation type="journal article" date="2021" name="PeerJ">
        <title>Extensive microbial diversity within the chicken gut microbiome revealed by metagenomics and culture.</title>
        <authorList>
            <person name="Gilroy R."/>
            <person name="Ravi A."/>
            <person name="Getino M."/>
            <person name="Pursley I."/>
            <person name="Horton D.L."/>
            <person name="Alikhan N.F."/>
            <person name="Baker D."/>
            <person name="Gharbi K."/>
            <person name="Hall N."/>
            <person name="Watson M."/>
            <person name="Adriaenssens E.M."/>
            <person name="Foster-Nyarko E."/>
            <person name="Jarju S."/>
            <person name="Secka A."/>
            <person name="Antonio M."/>
            <person name="Oren A."/>
            <person name="Chaudhuri R.R."/>
            <person name="La Ragione R."/>
            <person name="Hildebrand F."/>
            <person name="Pallen M.J."/>
        </authorList>
    </citation>
    <scope>NUCLEOTIDE SEQUENCE</scope>
    <source>
        <strain evidence="6">ChiGjej4B4-7305</strain>
    </source>
</reference>
<reference evidence="6" key="2">
    <citation type="submission" date="2021-04" db="EMBL/GenBank/DDBJ databases">
        <authorList>
            <person name="Gilroy R."/>
        </authorList>
    </citation>
    <scope>NUCLEOTIDE SEQUENCE</scope>
    <source>
        <strain evidence="6">ChiGjej4B4-7305</strain>
    </source>
</reference>
<protein>
    <submittedName>
        <fullName evidence="6">Isoprenylcysteine carboxylmethyltransferase family protein</fullName>
    </submittedName>
</protein>
<dbReference type="InterPro" id="IPR007318">
    <property type="entry name" value="Phopholipid_MeTrfase"/>
</dbReference>
<name>A0A9D2J6S1_9MICO</name>
<gene>
    <name evidence="6" type="ORF">H9815_20585</name>
</gene>
<feature type="region of interest" description="Disordered" evidence="5">
    <location>
        <begin position="35"/>
        <end position="69"/>
    </location>
</feature>
<evidence type="ECO:0000256" key="1">
    <source>
        <dbReference type="ARBA" id="ARBA00004127"/>
    </source>
</evidence>
<dbReference type="Pfam" id="PF04191">
    <property type="entry name" value="PEMT"/>
    <property type="match status" value="1"/>
</dbReference>
<evidence type="ECO:0000256" key="3">
    <source>
        <dbReference type="ARBA" id="ARBA00022989"/>
    </source>
</evidence>
<dbReference type="AlphaFoldDB" id="A0A9D2J6S1"/>
<keyword evidence="2" id="KW-0812">Transmembrane</keyword>
<evidence type="ECO:0000256" key="2">
    <source>
        <dbReference type="ARBA" id="ARBA00022692"/>
    </source>
</evidence>
<dbReference type="EMBL" id="DXBY01000349">
    <property type="protein sequence ID" value="HIZ38182.1"/>
    <property type="molecule type" value="Genomic_DNA"/>
</dbReference>
<dbReference type="Proteomes" id="UP000824037">
    <property type="component" value="Unassembled WGS sequence"/>
</dbReference>
<evidence type="ECO:0000313" key="7">
    <source>
        <dbReference type="Proteomes" id="UP000824037"/>
    </source>
</evidence>
<dbReference type="GO" id="GO:0012505">
    <property type="term" value="C:endomembrane system"/>
    <property type="evidence" value="ECO:0007669"/>
    <property type="project" value="UniProtKB-SubCell"/>
</dbReference>
<accession>A0A9D2J6S1</accession>
<evidence type="ECO:0000313" key="6">
    <source>
        <dbReference type="EMBL" id="HIZ38182.1"/>
    </source>
</evidence>
<comment type="subcellular location">
    <subcellularLocation>
        <location evidence="1">Endomembrane system</location>
        <topology evidence="1">Multi-pass membrane protein</topology>
    </subcellularLocation>
</comment>